<accession>A0ABV7XK61</accession>
<reference evidence="9" key="1">
    <citation type="journal article" date="2019" name="Int. J. Syst. Evol. Microbiol.">
        <title>The Global Catalogue of Microorganisms (GCM) 10K type strain sequencing project: providing services to taxonomists for standard genome sequencing and annotation.</title>
        <authorList>
            <consortium name="The Broad Institute Genomics Platform"/>
            <consortium name="The Broad Institute Genome Sequencing Center for Infectious Disease"/>
            <person name="Wu L."/>
            <person name="Ma J."/>
        </authorList>
    </citation>
    <scope>NUCLEOTIDE SEQUENCE [LARGE SCALE GENOMIC DNA]</scope>
    <source>
        <strain evidence="9">KCTC 42441</strain>
    </source>
</reference>
<feature type="transmembrane region" description="Helical" evidence="7">
    <location>
        <begin position="253"/>
        <end position="270"/>
    </location>
</feature>
<proteinExistence type="predicted"/>
<sequence>MRNGGFRALMAYRLCSILSYQMVAVTVGWHVYELTRNPWMLGLIGLAEVLPYFCVAPFAGYLVDHLPRRKLGMVACLGLATTPLLLAAITVGWLGDGHGVGLIYASVAVTGMVRAFLGPVYNALFARVLPREQFAHGASLGSVVFQAGLVVGPAIGGVLVGSAGKHVAYFTAAVFAIAASMAIARLQVTEPPRQLQRAPIFSSIADGARFVLGHQILLGALALDMFAVLFGGAISLAPAFIKEILHYGPEGLGILRGAPALGAVAMGVWLSRHPVERHAGRVLLCAVAGFGLCIIGFGLSTQFWLSAFLLMLSGVCDGVSVVLRTTILQLATPDAMRGRVSSINGLFIGSSNELGAFYAGSMARLLGLVPAVVLGGCVTLGVVGVTSWRAPKLRRLDLREL</sequence>
<comment type="caution">
    <text evidence="8">The sequence shown here is derived from an EMBL/GenBank/DDBJ whole genome shotgun (WGS) entry which is preliminary data.</text>
</comment>
<dbReference type="Pfam" id="PF05977">
    <property type="entry name" value="MFS_3"/>
    <property type="match status" value="1"/>
</dbReference>
<evidence type="ECO:0000256" key="1">
    <source>
        <dbReference type="ARBA" id="ARBA00004651"/>
    </source>
</evidence>
<feature type="transmembrane region" description="Helical" evidence="7">
    <location>
        <begin position="137"/>
        <end position="161"/>
    </location>
</feature>
<evidence type="ECO:0000256" key="3">
    <source>
        <dbReference type="ARBA" id="ARBA00022475"/>
    </source>
</evidence>
<dbReference type="EMBL" id="JBHRYA010000003">
    <property type="protein sequence ID" value="MFC3715895.1"/>
    <property type="molecule type" value="Genomic_DNA"/>
</dbReference>
<evidence type="ECO:0000256" key="6">
    <source>
        <dbReference type="ARBA" id="ARBA00023136"/>
    </source>
</evidence>
<keyword evidence="4 7" id="KW-0812">Transmembrane</keyword>
<dbReference type="SUPFAM" id="SSF103473">
    <property type="entry name" value="MFS general substrate transporter"/>
    <property type="match status" value="1"/>
</dbReference>
<evidence type="ECO:0000313" key="8">
    <source>
        <dbReference type="EMBL" id="MFC3715895.1"/>
    </source>
</evidence>
<evidence type="ECO:0000256" key="4">
    <source>
        <dbReference type="ARBA" id="ARBA00022692"/>
    </source>
</evidence>
<organism evidence="8 9">
    <name type="scientific">Luteimonas soli</name>
    <dbReference type="NCBI Taxonomy" id="1648966"/>
    <lineage>
        <taxon>Bacteria</taxon>
        <taxon>Pseudomonadati</taxon>
        <taxon>Pseudomonadota</taxon>
        <taxon>Gammaproteobacteria</taxon>
        <taxon>Lysobacterales</taxon>
        <taxon>Lysobacteraceae</taxon>
        <taxon>Luteimonas</taxon>
    </lineage>
</organism>
<gene>
    <name evidence="8" type="ORF">ACFONC_07010</name>
</gene>
<feature type="transmembrane region" description="Helical" evidence="7">
    <location>
        <begin position="282"/>
        <end position="299"/>
    </location>
</feature>
<feature type="transmembrane region" description="Helical" evidence="7">
    <location>
        <begin position="38"/>
        <end position="62"/>
    </location>
</feature>
<keyword evidence="9" id="KW-1185">Reference proteome</keyword>
<feature type="transmembrane region" description="Helical" evidence="7">
    <location>
        <begin position="167"/>
        <end position="188"/>
    </location>
</feature>
<dbReference type="RefSeq" id="WP_386743083.1">
    <property type="nucleotide sequence ID" value="NZ_JBHRYA010000003.1"/>
</dbReference>
<comment type="subcellular location">
    <subcellularLocation>
        <location evidence="1">Cell membrane</location>
        <topology evidence="1">Multi-pass membrane protein</topology>
    </subcellularLocation>
</comment>
<feature type="transmembrane region" description="Helical" evidence="7">
    <location>
        <begin position="12"/>
        <end position="32"/>
    </location>
</feature>
<evidence type="ECO:0000256" key="2">
    <source>
        <dbReference type="ARBA" id="ARBA00022448"/>
    </source>
</evidence>
<dbReference type="Gene3D" id="1.20.1250.20">
    <property type="entry name" value="MFS general substrate transporter like domains"/>
    <property type="match status" value="1"/>
</dbReference>
<keyword evidence="3" id="KW-1003">Cell membrane</keyword>
<keyword evidence="2" id="KW-0813">Transport</keyword>
<keyword evidence="6 7" id="KW-0472">Membrane</keyword>
<evidence type="ECO:0000256" key="5">
    <source>
        <dbReference type="ARBA" id="ARBA00022989"/>
    </source>
</evidence>
<protein>
    <submittedName>
        <fullName evidence="8">MFS transporter</fullName>
    </submittedName>
</protein>
<dbReference type="PANTHER" id="PTHR23513">
    <property type="entry name" value="INTEGRAL MEMBRANE EFFLUX PROTEIN-RELATED"/>
    <property type="match status" value="1"/>
</dbReference>
<dbReference type="PANTHER" id="PTHR23513:SF9">
    <property type="entry name" value="ENTEROBACTIN EXPORTER ENTS"/>
    <property type="match status" value="1"/>
</dbReference>
<evidence type="ECO:0000256" key="7">
    <source>
        <dbReference type="SAM" id="Phobius"/>
    </source>
</evidence>
<feature type="transmembrane region" description="Helical" evidence="7">
    <location>
        <begin position="216"/>
        <end position="241"/>
    </location>
</feature>
<evidence type="ECO:0000313" key="9">
    <source>
        <dbReference type="Proteomes" id="UP001595705"/>
    </source>
</evidence>
<feature type="transmembrane region" description="Helical" evidence="7">
    <location>
        <begin position="101"/>
        <end position="125"/>
    </location>
</feature>
<dbReference type="CDD" id="cd06173">
    <property type="entry name" value="MFS_MefA_like"/>
    <property type="match status" value="1"/>
</dbReference>
<dbReference type="InterPro" id="IPR036259">
    <property type="entry name" value="MFS_trans_sf"/>
</dbReference>
<keyword evidence="5 7" id="KW-1133">Transmembrane helix</keyword>
<dbReference type="InterPro" id="IPR010290">
    <property type="entry name" value="TM_effector"/>
</dbReference>
<dbReference type="Proteomes" id="UP001595705">
    <property type="component" value="Unassembled WGS sequence"/>
</dbReference>
<name>A0ABV7XK61_9GAMM</name>
<feature type="transmembrane region" description="Helical" evidence="7">
    <location>
        <begin position="74"/>
        <end position="95"/>
    </location>
</feature>
<feature type="transmembrane region" description="Helical" evidence="7">
    <location>
        <begin position="365"/>
        <end position="385"/>
    </location>
</feature>